<dbReference type="PROSITE" id="PS50850">
    <property type="entry name" value="MFS"/>
    <property type="match status" value="1"/>
</dbReference>
<keyword evidence="5 9" id="KW-1133">Transmembrane helix</keyword>
<dbReference type="GO" id="GO:0005351">
    <property type="term" value="F:carbohydrate:proton symporter activity"/>
    <property type="evidence" value="ECO:0007669"/>
    <property type="project" value="TreeGrafter"/>
</dbReference>
<dbReference type="InterPro" id="IPR020846">
    <property type="entry name" value="MFS_dom"/>
</dbReference>
<protein>
    <submittedName>
        <fullName evidence="11">Sugar transporter</fullName>
    </submittedName>
</protein>
<keyword evidence="3 8" id="KW-0813">Transport</keyword>
<evidence type="ECO:0000256" key="2">
    <source>
        <dbReference type="ARBA" id="ARBA00010992"/>
    </source>
</evidence>
<evidence type="ECO:0000256" key="5">
    <source>
        <dbReference type="ARBA" id="ARBA00022989"/>
    </source>
</evidence>
<dbReference type="InterPro" id="IPR036259">
    <property type="entry name" value="MFS_trans_sf"/>
</dbReference>
<evidence type="ECO:0000256" key="3">
    <source>
        <dbReference type="ARBA" id="ARBA00022448"/>
    </source>
</evidence>
<evidence type="ECO:0000256" key="9">
    <source>
        <dbReference type="SAM" id="Phobius"/>
    </source>
</evidence>
<dbReference type="Gene3D" id="1.20.1250.20">
    <property type="entry name" value="MFS general substrate transporter like domains"/>
    <property type="match status" value="1"/>
</dbReference>
<dbReference type="FunFam" id="1.20.1250.20:FF:000078">
    <property type="entry name" value="MFS maltose transporter, putative"/>
    <property type="match status" value="1"/>
</dbReference>
<dbReference type="InterPro" id="IPR003663">
    <property type="entry name" value="Sugar/inositol_transpt"/>
</dbReference>
<dbReference type="AlphaFoldDB" id="A0A316VAZ9"/>
<evidence type="ECO:0000256" key="7">
    <source>
        <dbReference type="ARBA" id="ARBA00049119"/>
    </source>
</evidence>
<comment type="similarity">
    <text evidence="2 8">Belongs to the major facilitator superfamily. Sugar transporter (TC 2.A.1.1) family.</text>
</comment>
<gene>
    <name evidence="11" type="ORF">FA14DRAFT_154091</name>
</gene>
<sequence length="555" mass="61163">MSSLSSSEGIARIDEDVAVKIATAVGNQVIQDAKEATESEISMGFMEAIRTYPLAVLYSVGISMAIVMESYDTMLLGNFFAQPAFQKKFGICASNGKCQVAASWQSGLSDGAQVGSIIGLLSVGWLTDKWGYRKTMIYSLICMAAFNFIVFFADNLVTLLIGNILMGLPWGVYQSLAVSYAADVCPVALRPILTSYVNFCWGAGHLIAAGVLRSTVERKDEWAWRIPYAIQWIWPPLVLVIALLCPESPWFLVRKGRIAEAEVAVYRLQGVNGTKEQAKKTVAMLMHTNELEIAATEGATYLDCFKNTAARRTEIAVMVWLAQQFTGWVLARYATYYLVTAGVPATHAFDLNIGNQAIQIIGTMSAWFTMMWFGRRALYLVGEILMWFNLLAVGIVYCLGVTPYATGGLLLLLVLIYSCTIGPCCYTLVAEIGSTRLRAKTVGIARIGYNVAGIVIASVSPYMLNPKAWNLGGKSAFIWMFTGLIVIIWTFFRLPETKNRSYSELDVLFNNKVPARKFKTTKVNQFGQENSSEDTEEKLKHAVIDGEAVIPTLMA</sequence>
<evidence type="ECO:0000256" key="4">
    <source>
        <dbReference type="ARBA" id="ARBA00022692"/>
    </source>
</evidence>
<dbReference type="PANTHER" id="PTHR48022">
    <property type="entry name" value="PLASTIDIC GLUCOSE TRANSPORTER 4"/>
    <property type="match status" value="1"/>
</dbReference>
<feature type="domain" description="Major facilitator superfamily (MFS) profile" evidence="10">
    <location>
        <begin position="58"/>
        <end position="498"/>
    </location>
</feature>
<keyword evidence="12" id="KW-1185">Reference proteome</keyword>
<reference evidence="11 12" key="1">
    <citation type="journal article" date="2018" name="Mol. Biol. Evol.">
        <title>Broad Genomic Sampling Reveals a Smut Pathogenic Ancestry of the Fungal Clade Ustilaginomycotina.</title>
        <authorList>
            <person name="Kijpornyongpan T."/>
            <person name="Mondo S.J."/>
            <person name="Barry K."/>
            <person name="Sandor L."/>
            <person name="Lee J."/>
            <person name="Lipzen A."/>
            <person name="Pangilinan J."/>
            <person name="LaButti K."/>
            <person name="Hainaut M."/>
            <person name="Henrissat B."/>
            <person name="Grigoriev I.V."/>
            <person name="Spatafora J.W."/>
            <person name="Aime M.C."/>
        </authorList>
    </citation>
    <scope>NUCLEOTIDE SEQUENCE [LARGE SCALE GENOMIC DNA]</scope>
    <source>
        <strain evidence="11 12">MCA 3882</strain>
    </source>
</reference>
<organism evidence="11 12">
    <name type="scientific">Meira miltonrushii</name>
    <dbReference type="NCBI Taxonomy" id="1280837"/>
    <lineage>
        <taxon>Eukaryota</taxon>
        <taxon>Fungi</taxon>
        <taxon>Dikarya</taxon>
        <taxon>Basidiomycota</taxon>
        <taxon>Ustilaginomycotina</taxon>
        <taxon>Exobasidiomycetes</taxon>
        <taxon>Exobasidiales</taxon>
        <taxon>Brachybasidiaceae</taxon>
        <taxon>Meira</taxon>
    </lineage>
</organism>
<dbReference type="OrthoDB" id="6612291at2759"/>
<dbReference type="SUPFAM" id="SSF103473">
    <property type="entry name" value="MFS general substrate transporter"/>
    <property type="match status" value="1"/>
</dbReference>
<feature type="transmembrane region" description="Helical" evidence="9">
    <location>
        <begin position="159"/>
        <end position="181"/>
    </location>
</feature>
<dbReference type="GeneID" id="37019435"/>
<feature type="transmembrane region" description="Helical" evidence="9">
    <location>
        <begin position="232"/>
        <end position="253"/>
    </location>
</feature>
<accession>A0A316VAZ9</accession>
<feature type="transmembrane region" description="Helical" evidence="9">
    <location>
        <begin position="476"/>
        <end position="494"/>
    </location>
</feature>
<feature type="transmembrane region" description="Helical" evidence="9">
    <location>
        <begin position="193"/>
        <end position="212"/>
    </location>
</feature>
<feature type="transmembrane region" description="Helical" evidence="9">
    <location>
        <begin position="409"/>
        <end position="429"/>
    </location>
</feature>
<dbReference type="STRING" id="1280837.A0A316VAZ9"/>
<evidence type="ECO:0000313" key="12">
    <source>
        <dbReference type="Proteomes" id="UP000245771"/>
    </source>
</evidence>
<dbReference type="PANTHER" id="PTHR48022:SF5">
    <property type="entry name" value="ALPHA-GLUCOSIDES PERMEASE MPH2-RELATED"/>
    <property type="match status" value="1"/>
</dbReference>
<dbReference type="Proteomes" id="UP000245771">
    <property type="component" value="Unassembled WGS sequence"/>
</dbReference>
<name>A0A316VAZ9_9BASI</name>
<keyword evidence="11" id="KW-0762">Sugar transport</keyword>
<comment type="subcellular location">
    <subcellularLocation>
        <location evidence="1">Membrane</location>
        <topology evidence="1">Multi-pass membrane protein</topology>
    </subcellularLocation>
</comment>
<comment type="catalytic activity">
    <reaction evidence="7">
        <text>myo-inositol(out) + H(+)(out) = myo-inositol(in) + H(+)(in)</text>
        <dbReference type="Rhea" id="RHEA:60364"/>
        <dbReference type="ChEBI" id="CHEBI:15378"/>
        <dbReference type="ChEBI" id="CHEBI:17268"/>
    </reaction>
</comment>
<feature type="transmembrane region" description="Helical" evidence="9">
    <location>
        <begin position="377"/>
        <end position="397"/>
    </location>
</feature>
<evidence type="ECO:0000256" key="8">
    <source>
        <dbReference type="RuleBase" id="RU003346"/>
    </source>
</evidence>
<dbReference type="EMBL" id="KZ819603">
    <property type="protein sequence ID" value="PWN34640.1"/>
    <property type="molecule type" value="Genomic_DNA"/>
</dbReference>
<evidence type="ECO:0000256" key="6">
    <source>
        <dbReference type="ARBA" id="ARBA00023136"/>
    </source>
</evidence>
<dbReference type="InterPro" id="IPR005828">
    <property type="entry name" value="MFS_sugar_transport-like"/>
</dbReference>
<dbReference type="NCBIfam" id="TIGR00879">
    <property type="entry name" value="SP"/>
    <property type="match status" value="1"/>
</dbReference>
<dbReference type="RefSeq" id="XP_025354942.1">
    <property type="nucleotide sequence ID" value="XM_025497654.1"/>
</dbReference>
<dbReference type="Pfam" id="PF00083">
    <property type="entry name" value="Sugar_tr"/>
    <property type="match status" value="1"/>
</dbReference>
<feature type="transmembrane region" description="Helical" evidence="9">
    <location>
        <begin position="135"/>
        <end position="153"/>
    </location>
</feature>
<evidence type="ECO:0000313" key="11">
    <source>
        <dbReference type="EMBL" id="PWN34640.1"/>
    </source>
</evidence>
<feature type="transmembrane region" description="Helical" evidence="9">
    <location>
        <begin position="51"/>
        <end position="68"/>
    </location>
</feature>
<evidence type="ECO:0000259" key="10">
    <source>
        <dbReference type="PROSITE" id="PS50850"/>
    </source>
</evidence>
<keyword evidence="6 9" id="KW-0472">Membrane</keyword>
<dbReference type="InParanoid" id="A0A316VAZ9"/>
<dbReference type="GO" id="GO:0016020">
    <property type="term" value="C:membrane"/>
    <property type="evidence" value="ECO:0007669"/>
    <property type="project" value="UniProtKB-SubCell"/>
</dbReference>
<proteinExistence type="inferred from homology"/>
<feature type="transmembrane region" description="Helical" evidence="9">
    <location>
        <begin position="441"/>
        <end position="464"/>
    </location>
</feature>
<dbReference type="InterPro" id="IPR050360">
    <property type="entry name" value="MFS_Sugar_Transporters"/>
</dbReference>
<keyword evidence="4 9" id="KW-0812">Transmembrane</keyword>
<evidence type="ECO:0000256" key="1">
    <source>
        <dbReference type="ARBA" id="ARBA00004141"/>
    </source>
</evidence>